<dbReference type="Pfam" id="PF02866">
    <property type="entry name" value="Ldh_1_C"/>
    <property type="match status" value="1"/>
</dbReference>
<gene>
    <name evidence="9" type="ORF">C7449_10644</name>
</gene>
<dbReference type="SUPFAM" id="SSF56327">
    <property type="entry name" value="LDH C-terminal domain-like"/>
    <property type="match status" value="1"/>
</dbReference>
<dbReference type="OrthoDB" id="9802969at2"/>
<accession>A0A2T5B311</accession>
<keyword evidence="2 6" id="KW-0560">Oxidoreductase</keyword>
<dbReference type="InterPro" id="IPR015955">
    <property type="entry name" value="Lactate_DH/Glyco_Ohase_4_C"/>
</dbReference>
<dbReference type="InterPro" id="IPR001557">
    <property type="entry name" value="L-lactate/malate_DH"/>
</dbReference>
<dbReference type="RefSeq" id="WP_108003708.1">
    <property type="nucleotide sequence ID" value="NZ_JBHEEX010000005.1"/>
</dbReference>
<dbReference type="Gene3D" id="3.40.50.720">
    <property type="entry name" value="NAD(P)-binding Rossmann-like Domain"/>
    <property type="match status" value="1"/>
</dbReference>
<proteinExistence type="inferred from homology"/>
<feature type="binding site" evidence="5">
    <location>
        <begin position="7"/>
        <end position="12"/>
    </location>
    <ligand>
        <name>NAD(+)</name>
        <dbReference type="ChEBI" id="CHEBI:57540"/>
    </ligand>
</feature>
<comment type="caution">
    <text evidence="9">The sequence shown here is derived from an EMBL/GenBank/DDBJ whole genome shotgun (WGS) entry which is preliminary data.</text>
</comment>
<feature type="active site" description="Proton acceptor" evidence="4">
    <location>
        <position position="178"/>
    </location>
</feature>
<evidence type="ECO:0000256" key="6">
    <source>
        <dbReference type="RuleBase" id="RU003369"/>
    </source>
</evidence>
<dbReference type="PRINTS" id="PR00086">
    <property type="entry name" value="LLDHDRGNASE"/>
</dbReference>
<name>A0A2T5B311_MYCDI</name>
<dbReference type="Pfam" id="PF00056">
    <property type="entry name" value="Ldh_1_N"/>
    <property type="match status" value="1"/>
</dbReference>
<feature type="domain" description="Lactate/malate dehydrogenase N-terminal" evidence="7">
    <location>
        <begin position="1"/>
        <end position="141"/>
    </location>
</feature>
<dbReference type="InterPro" id="IPR022383">
    <property type="entry name" value="Lactate/malate_DH_C"/>
</dbReference>
<dbReference type="AlphaFoldDB" id="A0A2T5B311"/>
<sequence length="312" mass="32884">MKIGIVGTGNVGSACAMAAAVRGSAREIVLVNRTRKTADAVAADIQYGTPLGRRLDIVAGDYDALKGAGVVVITSGMNEKAGGATNRNDPEGRLRLLGKNAEIYRDIVPRIAGAAAGAVLLVVTDPPDPLADITREIAGHSRVLSAGTFLDSLRFRIHLGRHFDIDPASVEAQVVGEHGTSQVFLWSSARIGGIPVPALCEQRGEKLEKVRPALEDAVRYANIAIIEGHDASQYGIGIASARICEIVLADEHAIIPIGSFQDSVGVFLSLPSVVGRIGVVKTAEPAMSDEEREQLASSANSIRQALDRIRKS</sequence>
<dbReference type="PIRSF" id="PIRSF000102">
    <property type="entry name" value="Lac_mal_DH"/>
    <property type="match status" value="1"/>
</dbReference>
<dbReference type="Gene3D" id="3.90.110.10">
    <property type="entry name" value="Lactate dehydrogenase/glycoside hydrolase, family 4, C-terminal"/>
    <property type="match status" value="1"/>
</dbReference>
<dbReference type="Proteomes" id="UP000241247">
    <property type="component" value="Unassembled WGS sequence"/>
</dbReference>
<reference evidence="9 10" key="1">
    <citation type="submission" date="2018-04" db="EMBL/GenBank/DDBJ databases">
        <title>Genomic Encyclopedia of Type Strains, Phase IV (KMG-IV): sequencing the most valuable type-strain genomes for metagenomic binning, comparative biology and taxonomic classification.</title>
        <authorList>
            <person name="Goeker M."/>
        </authorList>
    </citation>
    <scope>NUCLEOTIDE SEQUENCE [LARGE SCALE GENOMIC DNA]</scope>
    <source>
        <strain evidence="9 10">DSM 7138</strain>
    </source>
</reference>
<protein>
    <submittedName>
        <fullName evidence="9">Malate dehydrogenase (NAD)</fullName>
    </submittedName>
</protein>
<evidence type="ECO:0000313" key="10">
    <source>
        <dbReference type="Proteomes" id="UP000241247"/>
    </source>
</evidence>
<comment type="similarity">
    <text evidence="6">Belongs to the LDH/MDH superfamily.</text>
</comment>
<feature type="binding site" evidence="5">
    <location>
        <position position="100"/>
    </location>
    <ligand>
        <name>NAD(+)</name>
        <dbReference type="ChEBI" id="CHEBI:57540"/>
    </ligand>
</feature>
<feature type="domain" description="Lactate/malate dehydrogenase C-terminal" evidence="8">
    <location>
        <begin position="148"/>
        <end position="309"/>
    </location>
</feature>
<dbReference type="SUPFAM" id="SSF51735">
    <property type="entry name" value="NAD(P)-binding Rossmann-fold domains"/>
    <property type="match status" value="1"/>
</dbReference>
<dbReference type="GO" id="GO:0004459">
    <property type="term" value="F:L-lactate dehydrogenase (NAD+) activity"/>
    <property type="evidence" value="ECO:0007669"/>
    <property type="project" value="TreeGrafter"/>
</dbReference>
<dbReference type="InterPro" id="IPR001236">
    <property type="entry name" value="Lactate/malate_DH_N"/>
</dbReference>
<dbReference type="PROSITE" id="PS51257">
    <property type="entry name" value="PROKAR_LIPOPROTEIN"/>
    <property type="match status" value="1"/>
</dbReference>
<evidence type="ECO:0000256" key="2">
    <source>
        <dbReference type="ARBA" id="ARBA00023002"/>
    </source>
</evidence>
<dbReference type="EMBL" id="PZZZ01000006">
    <property type="protein sequence ID" value="PTM93359.1"/>
    <property type="molecule type" value="Genomic_DNA"/>
</dbReference>
<keyword evidence="3 5" id="KW-0520">NAD</keyword>
<evidence type="ECO:0000259" key="8">
    <source>
        <dbReference type="Pfam" id="PF02866"/>
    </source>
</evidence>
<dbReference type="InterPro" id="IPR036291">
    <property type="entry name" value="NAD(P)-bd_dom_sf"/>
</dbReference>
<evidence type="ECO:0000256" key="4">
    <source>
        <dbReference type="PIRSR" id="PIRSR000102-1"/>
    </source>
</evidence>
<organism evidence="9 10">
    <name type="scientific">Mycoplana dimorpha</name>
    <dbReference type="NCBI Taxonomy" id="28320"/>
    <lineage>
        <taxon>Bacteria</taxon>
        <taxon>Pseudomonadati</taxon>
        <taxon>Pseudomonadota</taxon>
        <taxon>Alphaproteobacteria</taxon>
        <taxon>Hyphomicrobiales</taxon>
        <taxon>Rhizobiaceae</taxon>
        <taxon>Mycoplana</taxon>
    </lineage>
</organism>
<keyword evidence="10" id="KW-1185">Reference proteome</keyword>
<evidence type="ECO:0000256" key="1">
    <source>
        <dbReference type="ARBA" id="ARBA00003966"/>
    </source>
</evidence>
<dbReference type="PANTHER" id="PTHR43128:SF16">
    <property type="entry name" value="L-LACTATE DEHYDROGENASE"/>
    <property type="match status" value="1"/>
</dbReference>
<dbReference type="PANTHER" id="PTHR43128">
    <property type="entry name" value="L-2-HYDROXYCARBOXYLATE DEHYDROGENASE (NAD(P)(+))"/>
    <property type="match status" value="1"/>
</dbReference>
<evidence type="ECO:0000313" key="9">
    <source>
        <dbReference type="EMBL" id="PTM93359.1"/>
    </source>
</evidence>
<comment type="function">
    <text evidence="1">Catalyzes the reversible oxidation of malate to oxaloacetate.</text>
</comment>
<evidence type="ECO:0000256" key="5">
    <source>
        <dbReference type="PIRSR" id="PIRSR000102-3"/>
    </source>
</evidence>
<evidence type="ECO:0000259" key="7">
    <source>
        <dbReference type="Pfam" id="PF00056"/>
    </source>
</evidence>
<dbReference type="GO" id="GO:0006089">
    <property type="term" value="P:lactate metabolic process"/>
    <property type="evidence" value="ECO:0007669"/>
    <property type="project" value="TreeGrafter"/>
</dbReference>
<evidence type="ECO:0000256" key="3">
    <source>
        <dbReference type="ARBA" id="ARBA00023027"/>
    </source>
</evidence>